<dbReference type="STRING" id="1798377.A2872_01085"/>
<dbReference type="PIRSF" id="PIRSF029826">
    <property type="entry name" value="UCP029826_pph"/>
    <property type="match status" value="1"/>
</dbReference>
<dbReference type="SUPFAM" id="SSF101386">
    <property type="entry name" value="all-alpha NTP pyrophosphatases"/>
    <property type="match status" value="1"/>
</dbReference>
<dbReference type="Gene3D" id="1.10.287.1080">
    <property type="entry name" value="MazG-like"/>
    <property type="match status" value="1"/>
</dbReference>
<evidence type="ECO:0000313" key="1">
    <source>
        <dbReference type="EMBL" id="OGG06806.1"/>
    </source>
</evidence>
<dbReference type="InterPro" id="IPR052555">
    <property type="entry name" value="dCTP_Pyrophosphatase"/>
</dbReference>
<proteinExistence type="predicted"/>
<name>A0A1F5Z311_9BACT</name>
<organism evidence="1 2">
    <name type="scientific">Candidatus Gottesmanbacteria bacterium RIFCSPHIGHO2_01_FULL_42_12</name>
    <dbReference type="NCBI Taxonomy" id="1798377"/>
    <lineage>
        <taxon>Bacteria</taxon>
        <taxon>Candidatus Gottesmaniibacteriota</taxon>
    </lineage>
</organism>
<dbReference type="Pfam" id="PF12643">
    <property type="entry name" value="MazG-like"/>
    <property type="match status" value="1"/>
</dbReference>
<protein>
    <recommendedName>
        <fullName evidence="3">Nucleotide pyrophosphohydrolase</fullName>
    </recommendedName>
</protein>
<dbReference type="EMBL" id="MFJG01000021">
    <property type="protein sequence ID" value="OGG06806.1"/>
    <property type="molecule type" value="Genomic_DNA"/>
</dbReference>
<dbReference type="InterPro" id="IPR025984">
    <property type="entry name" value="DCTPP"/>
</dbReference>
<dbReference type="AlphaFoldDB" id="A0A1F5Z311"/>
<dbReference type="GO" id="GO:0009143">
    <property type="term" value="P:nucleoside triphosphate catabolic process"/>
    <property type="evidence" value="ECO:0007669"/>
    <property type="project" value="InterPro"/>
</dbReference>
<dbReference type="GO" id="GO:0047429">
    <property type="term" value="F:nucleoside triphosphate diphosphatase activity"/>
    <property type="evidence" value="ECO:0007669"/>
    <property type="project" value="InterPro"/>
</dbReference>
<evidence type="ECO:0000313" key="2">
    <source>
        <dbReference type="Proteomes" id="UP000178681"/>
    </source>
</evidence>
<comment type="caution">
    <text evidence="1">The sequence shown here is derived from an EMBL/GenBank/DDBJ whole genome shotgun (WGS) entry which is preliminary data.</text>
</comment>
<gene>
    <name evidence="1" type="ORF">A2872_01085</name>
</gene>
<evidence type="ECO:0008006" key="3">
    <source>
        <dbReference type="Google" id="ProtNLM"/>
    </source>
</evidence>
<sequence length="118" mass="13674">MDNKVTISQLKLLFEETGRVRKWIGTPRDLAISVSIESAELLEHFQWGPVVKNKEDLALEIADVCFYLFELSRVLDIDISDAINKKIVKINQKYPVDKILKYGEDFYNQQKKNTGKIN</sequence>
<dbReference type="PANTHER" id="PTHR46523">
    <property type="entry name" value="DCTP PYROPHOSPHATASE 1"/>
    <property type="match status" value="1"/>
</dbReference>
<accession>A0A1F5Z311</accession>
<dbReference type="Proteomes" id="UP000178681">
    <property type="component" value="Unassembled WGS sequence"/>
</dbReference>
<reference evidence="1 2" key="1">
    <citation type="journal article" date="2016" name="Nat. Commun.">
        <title>Thousands of microbial genomes shed light on interconnected biogeochemical processes in an aquifer system.</title>
        <authorList>
            <person name="Anantharaman K."/>
            <person name="Brown C.T."/>
            <person name="Hug L.A."/>
            <person name="Sharon I."/>
            <person name="Castelle C.J."/>
            <person name="Probst A.J."/>
            <person name="Thomas B.C."/>
            <person name="Singh A."/>
            <person name="Wilkins M.J."/>
            <person name="Karaoz U."/>
            <person name="Brodie E.L."/>
            <person name="Williams K.H."/>
            <person name="Hubbard S.S."/>
            <person name="Banfield J.F."/>
        </authorList>
    </citation>
    <scope>NUCLEOTIDE SEQUENCE [LARGE SCALE GENOMIC DNA]</scope>
</reference>
<dbReference type="PANTHER" id="PTHR46523:SF1">
    <property type="entry name" value="DCTP PYROPHOSPHATASE 1"/>
    <property type="match status" value="1"/>
</dbReference>